<evidence type="ECO:0000256" key="3">
    <source>
        <dbReference type="PIRSR" id="PIRSR637359-1"/>
    </source>
</evidence>
<evidence type="ECO:0000256" key="4">
    <source>
        <dbReference type="PIRSR" id="PIRSR637359-2"/>
    </source>
</evidence>
<evidence type="ECO:0000256" key="5">
    <source>
        <dbReference type="PIRSR" id="PIRSR637359-3"/>
    </source>
</evidence>
<feature type="transmembrane region" description="Helical" evidence="7">
    <location>
        <begin position="42"/>
        <end position="58"/>
    </location>
</feature>
<gene>
    <name evidence="9" type="ORF">GSOID_T00012848001</name>
</gene>
<feature type="domain" description="Sulfotransferase" evidence="8">
    <location>
        <begin position="156"/>
        <end position="403"/>
    </location>
</feature>
<dbReference type="Pfam" id="PF00685">
    <property type="entry name" value="Sulfotransfer_1"/>
    <property type="match status" value="1"/>
</dbReference>
<evidence type="ECO:0000313" key="9">
    <source>
        <dbReference type="EMBL" id="CBY10689.1"/>
    </source>
</evidence>
<keyword evidence="7" id="KW-1133">Transmembrane helix</keyword>
<evidence type="ECO:0000256" key="6">
    <source>
        <dbReference type="RuleBase" id="RU361155"/>
    </source>
</evidence>
<evidence type="ECO:0000256" key="2">
    <source>
        <dbReference type="ARBA" id="ARBA00023180"/>
    </source>
</evidence>
<dbReference type="GO" id="GO:0008467">
    <property type="term" value="F:[heparan sulfate]-glucosamine 3-sulfotransferase activity"/>
    <property type="evidence" value="ECO:0007669"/>
    <property type="project" value="TreeGrafter"/>
</dbReference>
<keyword evidence="10" id="KW-1185">Reference proteome</keyword>
<comment type="similarity">
    <text evidence="6">Belongs to the sulfotransferase 1 family.</text>
</comment>
<dbReference type="AlphaFoldDB" id="E4XJP6"/>
<feature type="active site" description="For sulfotransferase activity" evidence="3">
    <location>
        <position position="166"/>
    </location>
</feature>
<feature type="binding site" evidence="4">
    <location>
        <position position="287"/>
    </location>
    <ligand>
        <name>3'-phosphoadenylyl sulfate</name>
        <dbReference type="ChEBI" id="CHEBI:58339"/>
    </ligand>
</feature>
<feature type="disulfide bond" evidence="5">
    <location>
        <begin position="400"/>
        <end position="408"/>
    </location>
</feature>
<keyword evidence="5" id="KW-1015">Disulfide bond</keyword>
<accession>E4XJP6</accession>
<dbReference type="EMBL" id="FN653061">
    <property type="protein sequence ID" value="CBY10689.1"/>
    <property type="molecule type" value="Genomic_DNA"/>
</dbReference>
<dbReference type="PANTHER" id="PTHR10605:SF72">
    <property type="entry name" value="HEPARAN SULFATE 3-O SULFOTRANSFERASE-B, ISOFORM A"/>
    <property type="match status" value="1"/>
</dbReference>
<dbReference type="Proteomes" id="UP000001307">
    <property type="component" value="Unassembled WGS sequence"/>
</dbReference>
<dbReference type="PANTHER" id="PTHR10605">
    <property type="entry name" value="HEPARAN SULFATE SULFOTRANSFERASE"/>
    <property type="match status" value="1"/>
</dbReference>
<dbReference type="Gene3D" id="3.40.50.300">
    <property type="entry name" value="P-loop containing nucleotide triphosphate hydrolases"/>
    <property type="match status" value="1"/>
</dbReference>
<reference evidence="9" key="1">
    <citation type="journal article" date="2010" name="Science">
        <title>Plasticity of animal genome architecture unmasked by rapid evolution of a pelagic tunicate.</title>
        <authorList>
            <person name="Denoeud F."/>
            <person name="Henriet S."/>
            <person name="Mungpakdee S."/>
            <person name="Aury J.M."/>
            <person name="Da Silva C."/>
            <person name="Brinkmann H."/>
            <person name="Mikhaleva J."/>
            <person name="Olsen L.C."/>
            <person name="Jubin C."/>
            <person name="Canestro C."/>
            <person name="Bouquet J.M."/>
            <person name="Danks G."/>
            <person name="Poulain J."/>
            <person name="Campsteijn C."/>
            <person name="Adamski M."/>
            <person name="Cross I."/>
            <person name="Yadetie F."/>
            <person name="Muffato M."/>
            <person name="Louis A."/>
            <person name="Butcher S."/>
            <person name="Tsagkogeorga G."/>
            <person name="Konrad A."/>
            <person name="Singh S."/>
            <person name="Jensen M.F."/>
            <person name="Cong E.H."/>
            <person name="Eikeseth-Otteraa H."/>
            <person name="Noel B."/>
            <person name="Anthouard V."/>
            <person name="Porcel B.M."/>
            <person name="Kachouri-Lafond R."/>
            <person name="Nishino A."/>
            <person name="Ugolini M."/>
            <person name="Chourrout P."/>
            <person name="Nishida H."/>
            <person name="Aasland R."/>
            <person name="Huzurbazar S."/>
            <person name="Westhof E."/>
            <person name="Delsuc F."/>
            <person name="Lehrach H."/>
            <person name="Reinhardt R."/>
            <person name="Weissenbach J."/>
            <person name="Roy S.W."/>
            <person name="Artiguenave F."/>
            <person name="Postlethwait J.H."/>
            <person name="Manak J.R."/>
            <person name="Thompson E.M."/>
            <person name="Jaillon O."/>
            <person name="Du Pasquier L."/>
            <person name="Boudinot P."/>
            <person name="Liberles D.A."/>
            <person name="Volff J.N."/>
            <person name="Philippe H."/>
            <person name="Lenhard B."/>
            <person name="Roest Crollius H."/>
            <person name="Wincker P."/>
            <person name="Chourrout D."/>
        </authorList>
    </citation>
    <scope>NUCLEOTIDE SEQUENCE [LARGE SCALE GENOMIC DNA]</scope>
</reference>
<evidence type="ECO:0000313" key="10">
    <source>
        <dbReference type="Proteomes" id="UP000001307"/>
    </source>
</evidence>
<dbReference type="InterPro" id="IPR000863">
    <property type="entry name" value="Sulfotransferase_dom"/>
</dbReference>
<sequence>MAENDENENLLGNKKVTIIKKLNLEGKDIISLRNLTGATRKPALILLVLFIVISLIQVNRDLFIRENIFASSAQPLIEVTYGGVKQNLSGESLESLKQYILMNVAPEDFAGVKSNLEVTDVLREKGRDAAYFNGSVLDHACPMTIRSSTKKLVRKPPDVIGIGFAKCGTGSLDFLDCHPSITFRTSEPKFFAEKTAVQFINDALEKFDMDKESQKRGFRIEIKKYVDEYLERMPLATSDEILIEKSPQYSGGGSNEVRLERAKAMKAINPNIKLIGIACDPVKRAYSQLNMKERRTETLKESGKPCRNKGCLLGTIEEAFERFTDKQQSNFDAGLPMGFADYANQIKPFVDIVGAENFHLVDGENLVQNPNYEWGKLLDFLEVEKDHFKFYKDEEKGFPCLDKPIKHCLNTAKGTSRKTDVRKEYANFTNIWDGLYKPTVLEMINFFKICDKIDEICCEKLSDENSSFSWIHRYACTDI</sequence>
<dbReference type="SUPFAM" id="SSF52540">
    <property type="entry name" value="P-loop containing nucleoside triphosphate hydrolases"/>
    <property type="match status" value="1"/>
</dbReference>
<evidence type="ECO:0000256" key="7">
    <source>
        <dbReference type="SAM" id="Phobius"/>
    </source>
</evidence>
<keyword evidence="7" id="KW-0472">Membrane</keyword>
<dbReference type="OrthoDB" id="10329920at2759"/>
<name>E4XJP6_OIKDI</name>
<dbReference type="InterPro" id="IPR037359">
    <property type="entry name" value="NST/OST"/>
</dbReference>
<dbReference type="InterPro" id="IPR027417">
    <property type="entry name" value="P-loop_NTPase"/>
</dbReference>
<dbReference type="EC" id="2.8.2.-" evidence="6"/>
<protein>
    <recommendedName>
        <fullName evidence="6">Sulfotransferase</fullName>
        <ecNumber evidence="6">2.8.2.-</ecNumber>
    </recommendedName>
</protein>
<keyword evidence="2" id="KW-0325">Glycoprotein</keyword>
<keyword evidence="7" id="KW-0812">Transmembrane</keyword>
<organism evidence="9">
    <name type="scientific">Oikopleura dioica</name>
    <name type="common">Tunicate</name>
    <dbReference type="NCBI Taxonomy" id="34765"/>
    <lineage>
        <taxon>Eukaryota</taxon>
        <taxon>Metazoa</taxon>
        <taxon>Chordata</taxon>
        <taxon>Tunicata</taxon>
        <taxon>Appendicularia</taxon>
        <taxon>Copelata</taxon>
        <taxon>Oikopleuridae</taxon>
        <taxon>Oikopleura</taxon>
    </lineage>
</organism>
<evidence type="ECO:0000256" key="1">
    <source>
        <dbReference type="ARBA" id="ARBA00022679"/>
    </source>
</evidence>
<keyword evidence="1 6" id="KW-0808">Transferase</keyword>
<evidence type="ECO:0000259" key="8">
    <source>
        <dbReference type="Pfam" id="PF00685"/>
    </source>
</evidence>
<proteinExistence type="inferred from homology"/>
<dbReference type="InParanoid" id="E4XJP6"/>